<accession>A0AC60QNV4</accession>
<proteinExistence type="predicted"/>
<name>A0AC60QNV4_IXOPE</name>
<evidence type="ECO:0000313" key="2">
    <source>
        <dbReference type="Proteomes" id="UP000805193"/>
    </source>
</evidence>
<comment type="caution">
    <text evidence="1">The sequence shown here is derived from an EMBL/GenBank/DDBJ whole genome shotgun (WGS) entry which is preliminary data.</text>
</comment>
<dbReference type="Proteomes" id="UP000805193">
    <property type="component" value="Unassembled WGS sequence"/>
</dbReference>
<protein>
    <submittedName>
        <fullName evidence="1">Uncharacterized protein</fullName>
    </submittedName>
</protein>
<gene>
    <name evidence="1" type="ORF">HPB47_017568</name>
</gene>
<reference evidence="1 2" key="1">
    <citation type="journal article" date="2020" name="Cell">
        <title>Large-Scale Comparative Analyses of Tick Genomes Elucidate Their Genetic Diversity and Vector Capacities.</title>
        <authorList>
            <consortium name="Tick Genome and Microbiome Consortium (TIGMIC)"/>
            <person name="Jia N."/>
            <person name="Wang J."/>
            <person name="Shi W."/>
            <person name="Du L."/>
            <person name="Sun Y."/>
            <person name="Zhan W."/>
            <person name="Jiang J.F."/>
            <person name="Wang Q."/>
            <person name="Zhang B."/>
            <person name="Ji P."/>
            <person name="Bell-Sakyi L."/>
            <person name="Cui X.M."/>
            <person name="Yuan T.T."/>
            <person name="Jiang B.G."/>
            <person name="Yang W.F."/>
            <person name="Lam T.T."/>
            <person name="Chang Q.C."/>
            <person name="Ding S.J."/>
            <person name="Wang X.J."/>
            <person name="Zhu J.G."/>
            <person name="Ruan X.D."/>
            <person name="Zhao L."/>
            <person name="Wei J.T."/>
            <person name="Ye R.Z."/>
            <person name="Que T.C."/>
            <person name="Du C.H."/>
            <person name="Zhou Y.H."/>
            <person name="Cheng J.X."/>
            <person name="Dai P.F."/>
            <person name="Guo W.B."/>
            <person name="Han X.H."/>
            <person name="Huang E.J."/>
            <person name="Li L.F."/>
            <person name="Wei W."/>
            <person name="Gao Y.C."/>
            <person name="Liu J.Z."/>
            <person name="Shao H.Z."/>
            <person name="Wang X."/>
            <person name="Wang C.C."/>
            <person name="Yang T.C."/>
            <person name="Huo Q.B."/>
            <person name="Li W."/>
            <person name="Chen H.Y."/>
            <person name="Chen S.E."/>
            <person name="Zhou L.G."/>
            <person name="Ni X.B."/>
            <person name="Tian J.H."/>
            <person name="Sheng Y."/>
            <person name="Liu T."/>
            <person name="Pan Y.S."/>
            <person name="Xia L.Y."/>
            <person name="Li J."/>
            <person name="Zhao F."/>
            <person name="Cao W.C."/>
        </authorList>
    </citation>
    <scope>NUCLEOTIDE SEQUENCE [LARGE SCALE GENOMIC DNA]</scope>
    <source>
        <strain evidence="1">Iper-2018</strain>
    </source>
</reference>
<organism evidence="1 2">
    <name type="scientific">Ixodes persulcatus</name>
    <name type="common">Taiga tick</name>
    <dbReference type="NCBI Taxonomy" id="34615"/>
    <lineage>
        <taxon>Eukaryota</taxon>
        <taxon>Metazoa</taxon>
        <taxon>Ecdysozoa</taxon>
        <taxon>Arthropoda</taxon>
        <taxon>Chelicerata</taxon>
        <taxon>Arachnida</taxon>
        <taxon>Acari</taxon>
        <taxon>Parasitiformes</taxon>
        <taxon>Ixodida</taxon>
        <taxon>Ixodoidea</taxon>
        <taxon>Ixodidae</taxon>
        <taxon>Ixodinae</taxon>
        <taxon>Ixodes</taxon>
    </lineage>
</organism>
<keyword evidence="2" id="KW-1185">Reference proteome</keyword>
<sequence>MIASVKDRVRVLYNEWLTSGSHSFTTSGRLKRAPLETLAGWAREAWATIPSAMVERSFKKCGIANALDGTEDDMLWSAESDKELSESDEEGLHHKTFQEHLKKTFREPEALCVEKFYAESAVAVKTACKKMDPGFCKDITVVALQPPGWTKDWHCGVRVVKSHKLVGFISAVPATIRIYNHVQRMAEVNFLCVHKKLRSKRVAPVLIREITRRVNRQGIFQAVYTAGVVLPKPIGTCRSGFLPSLPRV</sequence>
<evidence type="ECO:0000313" key="1">
    <source>
        <dbReference type="EMBL" id="KAG0437167.1"/>
    </source>
</evidence>
<dbReference type="EMBL" id="JABSTQ010006519">
    <property type="protein sequence ID" value="KAG0437167.1"/>
    <property type="molecule type" value="Genomic_DNA"/>
</dbReference>